<evidence type="ECO:0000256" key="5">
    <source>
        <dbReference type="ARBA" id="ARBA00022801"/>
    </source>
</evidence>
<gene>
    <name evidence="9" type="ORF">SDC9_38600</name>
</gene>
<dbReference type="PROSITE" id="PS01180">
    <property type="entry name" value="CUB"/>
    <property type="match status" value="2"/>
</dbReference>
<proteinExistence type="inferred from homology"/>
<reference evidence="9" key="1">
    <citation type="submission" date="2019-08" db="EMBL/GenBank/DDBJ databases">
        <authorList>
            <person name="Kucharzyk K."/>
            <person name="Murdoch R.W."/>
            <person name="Higgins S."/>
            <person name="Loffler F."/>
        </authorList>
    </citation>
    <scope>NUCLEOTIDE SEQUENCE</scope>
</reference>
<keyword evidence="6" id="KW-0788">Thiol protease</keyword>
<dbReference type="InterPro" id="IPR026444">
    <property type="entry name" value="Secre_tail"/>
</dbReference>
<sequence>MTIFESCINRASTMKKNLSLLIVLLIAFKLTGAQSVDIYRQTALNFFQERLVLHQYKGMGAPEIKNYIQVSHEGRAITHAFNFSGGGFVLVSASENTFPVLGYSLEGTFTGTGLPEALKAWIRYYGRQIGAVANQPFPAEEVQLARSRYKKEVTEITGSSGRVAEPLLRTLWDQGNYYNGMCPTDPDGPGGRCYAGCVATAVGQLMFYHRWPEQGSGEYSYTHPDYGVQYANFGESTYNWNGMETSLSGPNSHIALLLYHLGISFDMDYGPNGSGMWNHSAANSMRNYFKYGPQTQYIFRDTTTMNWDSILIANLDARKPLYYAGWEGVGSQNGHAFVCDGYAPDNFYHFNWGWSGSYDGYFLLSALTPGGSNFNFAQEVIKDIYPDTTQYNYPSFCTGDDTLNYISGTFSDGSNIIDYPGGSVCQWLIQPDEPDYDSISGIQLSFPLLDLAQNDRILIFSGNDTTASPIAELTGDESPGIIEINAPSATVVFDAPAGNAGGFLASYKSALPVYCSGTTNYNQSSGMFDDGSGNKNYVNNSLCKWRIVPTDLLPVTITFDNFSTEYGKDILKIYDLGNQSLVASLSGDTIPEPITLNSGKFYLVFNTDGSGTAPGWTIRWNPEGSTGIFNDIRKEFAIHPNPAGDYLALRCISSPVTGSASIYNSAGRLLMQKQLTQNITGEATLNISQLGPGFYLLKVETGQESRWLKFIKN</sequence>
<evidence type="ECO:0000256" key="2">
    <source>
        <dbReference type="ARBA" id="ARBA00022670"/>
    </source>
</evidence>
<comment type="caution">
    <text evidence="9">The sequence shown here is derived from an EMBL/GenBank/DDBJ whole genome shotgun (WGS) entry which is preliminary data.</text>
</comment>
<feature type="domain" description="CUB" evidence="8">
    <location>
        <begin position="397"/>
        <end position="510"/>
    </location>
</feature>
<evidence type="ECO:0000256" key="4">
    <source>
        <dbReference type="ARBA" id="ARBA00022737"/>
    </source>
</evidence>
<dbReference type="SMART" id="SM00042">
    <property type="entry name" value="CUB"/>
    <property type="match status" value="2"/>
</dbReference>
<keyword evidence="2" id="KW-0645">Protease</keyword>
<keyword evidence="5" id="KW-0378">Hydrolase</keyword>
<dbReference type="Pfam" id="PF18962">
    <property type="entry name" value="Por_Secre_tail"/>
    <property type="match status" value="1"/>
</dbReference>
<dbReference type="CDD" id="cd00041">
    <property type="entry name" value="CUB"/>
    <property type="match status" value="2"/>
</dbReference>
<dbReference type="Gene3D" id="3.90.70.50">
    <property type="entry name" value="Peptidase C10, streptopain"/>
    <property type="match status" value="1"/>
</dbReference>
<dbReference type="InterPro" id="IPR044934">
    <property type="entry name" value="Streptopain_sf"/>
</dbReference>
<keyword evidence="3" id="KW-0732">Signal</keyword>
<dbReference type="PANTHER" id="PTHR24251:SF52">
    <property type="entry name" value="CUB DOMAIN-CONTAINING PROTEIN"/>
    <property type="match status" value="1"/>
</dbReference>
<dbReference type="InterPro" id="IPR000200">
    <property type="entry name" value="Peptidase_C10"/>
</dbReference>
<evidence type="ECO:0000259" key="8">
    <source>
        <dbReference type="PROSITE" id="PS01180"/>
    </source>
</evidence>
<dbReference type="Pfam" id="PF01640">
    <property type="entry name" value="Peptidase_C10"/>
    <property type="match status" value="1"/>
</dbReference>
<protein>
    <recommendedName>
        <fullName evidence="8">CUB domain-containing protein</fullName>
    </recommendedName>
</protein>
<organism evidence="9">
    <name type="scientific">bioreactor metagenome</name>
    <dbReference type="NCBI Taxonomy" id="1076179"/>
    <lineage>
        <taxon>unclassified sequences</taxon>
        <taxon>metagenomes</taxon>
        <taxon>ecological metagenomes</taxon>
    </lineage>
</organism>
<dbReference type="PRINTS" id="PR00797">
    <property type="entry name" value="STREPTOPAIN"/>
</dbReference>
<keyword evidence="7" id="KW-1015">Disulfide bond</keyword>
<evidence type="ECO:0000256" key="7">
    <source>
        <dbReference type="ARBA" id="ARBA00023157"/>
    </source>
</evidence>
<dbReference type="InterPro" id="IPR000859">
    <property type="entry name" value="CUB_dom"/>
</dbReference>
<dbReference type="InterPro" id="IPR035914">
    <property type="entry name" value="Sperma_CUB_dom_sf"/>
</dbReference>
<dbReference type="SUPFAM" id="SSF54001">
    <property type="entry name" value="Cysteine proteinases"/>
    <property type="match status" value="1"/>
</dbReference>
<comment type="similarity">
    <text evidence="1">Belongs to the peptidase C10 family.</text>
</comment>
<dbReference type="InterPro" id="IPR038765">
    <property type="entry name" value="Papain-like_cys_pep_sf"/>
</dbReference>
<dbReference type="InterPro" id="IPR025896">
    <property type="entry name" value="Spi_Prtas-inh"/>
</dbReference>
<dbReference type="GO" id="GO:0008234">
    <property type="term" value="F:cysteine-type peptidase activity"/>
    <property type="evidence" value="ECO:0007669"/>
    <property type="project" value="UniProtKB-KW"/>
</dbReference>
<dbReference type="Gene3D" id="2.60.120.290">
    <property type="entry name" value="Spermadhesin, CUB domain"/>
    <property type="match status" value="2"/>
</dbReference>
<name>A0A644VM78_9ZZZZ</name>
<dbReference type="Pfam" id="PF00431">
    <property type="entry name" value="CUB"/>
    <property type="match status" value="1"/>
</dbReference>
<dbReference type="PANTHER" id="PTHR24251">
    <property type="entry name" value="OVOCHYMASE-RELATED"/>
    <property type="match status" value="1"/>
</dbReference>
<evidence type="ECO:0000313" key="9">
    <source>
        <dbReference type="EMBL" id="MPL92499.1"/>
    </source>
</evidence>
<keyword evidence="4" id="KW-0677">Repeat</keyword>
<evidence type="ECO:0000256" key="6">
    <source>
        <dbReference type="ARBA" id="ARBA00022807"/>
    </source>
</evidence>
<dbReference type="GO" id="GO:0006508">
    <property type="term" value="P:proteolysis"/>
    <property type="evidence" value="ECO:0007669"/>
    <property type="project" value="UniProtKB-KW"/>
</dbReference>
<dbReference type="SUPFAM" id="SSF49854">
    <property type="entry name" value="Spermadhesin, CUB domain"/>
    <property type="match status" value="2"/>
</dbReference>
<evidence type="ECO:0000256" key="1">
    <source>
        <dbReference type="ARBA" id="ARBA00009693"/>
    </source>
</evidence>
<dbReference type="Pfam" id="PF13734">
    <property type="entry name" value="Inhibitor_I69"/>
    <property type="match status" value="1"/>
</dbReference>
<dbReference type="NCBIfam" id="TIGR04183">
    <property type="entry name" value="Por_Secre_tail"/>
    <property type="match status" value="1"/>
</dbReference>
<dbReference type="AlphaFoldDB" id="A0A644VM78"/>
<evidence type="ECO:0000256" key="3">
    <source>
        <dbReference type="ARBA" id="ARBA00022729"/>
    </source>
</evidence>
<accession>A0A644VM78</accession>
<dbReference type="EMBL" id="VSSQ01000360">
    <property type="protein sequence ID" value="MPL92499.1"/>
    <property type="molecule type" value="Genomic_DNA"/>
</dbReference>
<feature type="domain" description="CUB" evidence="8">
    <location>
        <begin position="515"/>
        <end position="623"/>
    </location>
</feature>